<dbReference type="RefSeq" id="XP_009227588.1">
    <property type="nucleotide sequence ID" value="XM_009229324.1"/>
</dbReference>
<reference evidence="4" key="1">
    <citation type="submission" date="2010-07" db="EMBL/GenBank/DDBJ databases">
        <title>The genome sequence of Gaeumannomyces graminis var. tritici strain R3-111a-1.</title>
        <authorList>
            <consortium name="The Broad Institute Genome Sequencing Platform"/>
            <person name="Ma L.-J."/>
            <person name="Dead R."/>
            <person name="Young S."/>
            <person name="Zeng Q."/>
            <person name="Koehrsen M."/>
            <person name="Alvarado L."/>
            <person name="Berlin A."/>
            <person name="Chapman S.B."/>
            <person name="Chen Z."/>
            <person name="Freedman E."/>
            <person name="Gellesch M."/>
            <person name="Goldberg J."/>
            <person name="Griggs A."/>
            <person name="Gujja S."/>
            <person name="Heilman E.R."/>
            <person name="Heiman D."/>
            <person name="Hepburn T."/>
            <person name="Howarth C."/>
            <person name="Jen D."/>
            <person name="Larson L."/>
            <person name="Mehta T."/>
            <person name="Neiman D."/>
            <person name="Pearson M."/>
            <person name="Roberts A."/>
            <person name="Saif S."/>
            <person name="Shea T."/>
            <person name="Shenoy N."/>
            <person name="Sisk P."/>
            <person name="Stolte C."/>
            <person name="Sykes S."/>
            <person name="Walk T."/>
            <person name="White J."/>
            <person name="Yandava C."/>
            <person name="Haas B."/>
            <person name="Nusbaum C."/>
            <person name="Birren B."/>
        </authorList>
    </citation>
    <scope>NUCLEOTIDE SEQUENCE [LARGE SCALE GENOMIC DNA]</scope>
    <source>
        <strain evidence="4">R3-111a-1</strain>
    </source>
</reference>
<evidence type="ECO:0000313" key="4">
    <source>
        <dbReference type="Proteomes" id="UP000006039"/>
    </source>
</evidence>
<dbReference type="EnsemblFungi" id="EJT70410">
    <property type="protein sequence ID" value="EJT70410"/>
    <property type="gene ID" value="GGTG_11434"/>
</dbReference>
<dbReference type="GeneID" id="20351892"/>
<feature type="region of interest" description="Disordered" evidence="1">
    <location>
        <begin position="161"/>
        <end position="210"/>
    </location>
</feature>
<name>J3PD65_GAET3</name>
<dbReference type="Proteomes" id="UP000006039">
    <property type="component" value="Unassembled WGS sequence"/>
</dbReference>
<accession>J3PD65</accession>
<proteinExistence type="predicted"/>
<reference evidence="3" key="4">
    <citation type="journal article" date="2015" name="G3 (Bethesda)">
        <title>Genome sequences of three phytopathogenic species of the Magnaporthaceae family of fungi.</title>
        <authorList>
            <person name="Okagaki L.H."/>
            <person name="Nunes C.C."/>
            <person name="Sailsbery J."/>
            <person name="Clay B."/>
            <person name="Brown D."/>
            <person name="John T."/>
            <person name="Oh Y."/>
            <person name="Young N."/>
            <person name="Fitzgerald M."/>
            <person name="Haas B.J."/>
            <person name="Zeng Q."/>
            <person name="Young S."/>
            <person name="Adiconis X."/>
            <person name="Fan L."/>
            <person name="Levin J.Z."/>
            <person name="Mitchell T.K."/>
            <person name="Okubara P.A."/>
            <person name="Farman M.L."/>
            <person name="Kohn L.M."/>
            <person name="Birren B."/>
            <person name="Ma L.-J."/>
            <person name="Dean R.A."/>
        </authorList>
    </citation>
    <scope>NUCLEOTIDE SEQUENCE</scope>
    <source>
        <strain evidence="3">R3-111a-1</strain>
    </source>
</reference>
<dbReference type="EMBL" id="GL385401">
    <property type="protein sequence ID" value="EJT70410.1"/>
    <property type="molecule type" value="Genomic_DNA"/>
</dbReference>
<evidence type="ECO:0000313" key="2">
    <source>
        <dbReference type="EMBL" id="EJT70410.1"/>
    </source>
</evidence>
<feature type="region of interest" description="Disordered" evidence="1">
    <location>
        <begin position="115"/>
        <end position="140"/>
    </location>
</feature>
<reference evidence="2" key="3">
    <citation type="submission" date="2010-09" db="EMBL/GenBank/DDBJ databases">
        <title>Annotation of Gaeumannomyces graminis var. tritici R3-111a-1.</title>
        <authorList>
            <consortium name="The Broad Institute Genome Sequencing Platform"/>
            <person name="Ma L.-J."/>
            <person name="Dead R."/>
            <person name="Young S.K."/>
            <person name="Zeng Q."/>
            <person name="Gargeya S."/>
            <person name="Fitzgerald M."/>
            <person name="Haas B."/>
            <person name="Abouelleil A."/>
            <person name="Alvarado L."/>
            <person name="Arachchi H.M."/>
            <person name="Berlin A."/>
            <person name="Brown A."/>
            <person name="Chapman S.B."/>
            <person name="Chen Z."/>
            <person name="Dunbar C."/>
            <person name="Freedman E."/>
            <person name="Gearin G."/>
            <person name="Gellesch M."/>
            <person name="Goldberg J."/>
            <person name="Griggs A."/>
            <person name="Gujja S."/>
            <person name="Heiman D."/>
            <person name="Howarth C."/>
            <person name="Larson L."/>
            <person name="Lui A."/>
            <person name="MacDonald P.J.P."/>
            <person name="Mehta T."/>
            <person name="Montmayeur A."/>
            <person name="Murphy C."/>
            <person name="Neiman D."/>
            <person name="Pearson M."/>
            <person name="Priest M."/>
            <person name="Roberts A."/>
            <person name="Saif S."/>
            <person name="Shea T."/>
            <person name="Shenoy N."/>
            <person name="Sisk P."/>
            <person name="Stolte C."/>
            <person name="Sykes S."/>
            <person name="Yandava C."/>
            <person name="Wortman J."/>
            <person name="Nusbaum C."/>
            <person name="Birren B."/>
        </authorList>
    </citation>
    <scope>NUCLEOTIDE SEQUENCE</scope>
    <source>
        <strain evidence="2">R3-111a-1</strain>
    </source>
</reference>
<protein>
    <submittedName>
        <fullName evidence="2 3">Uncharacterized protein</fullName>
    </submittedName>
</protein>
<dbReference type="HOGENOM" id="CLU_1310208_0_0_1"/>
<sequence>MWTEERCVGAKGGADVWTAEDSNCRRSEVADTQGWYSVQELPAVHDTSAGDEIDQTPPVGLVLGGSRDGWEYPSLVLISGSSKHSRPLAVGAAGDWPLTLCVRACSAGHYCGPPPPPSSCEVPGRTPGQGTRPPPGQEGQCQCARCQALGGLDCVRPRRLQPQHQASARASLALESGRSTAGGGDKPGRDITPPPPQLELEQPLPPRSSG</sequence>
<evidence type="ECO:0000256" key="1">
    <source>
        <dbReference type="SAM" id="MobiDB-lite"/>
    </source>
</evidence>
<reference evidence="2" key="2">
    <citation type="submission" date="2010-07" db="EMBL/GenBank/DDBJ databases">
        <authorList>
            <consortium name="The Broad Institute Genome Sequencing Platform"/>
            <consortium name="Broad Institute Genome Sequencing Center for Infectious Disease"/>
            <person name="Ma L.-J."/>
            <person name="Dead R."/>
            <person name="Young S."/>
            <person name="Zeng Q."/>
            <person name="Koehrsen M."/>
            <person name="Alvarado L."/>
            <person name="Berlin A."/>
            <person name="Chapman S.B."/>
            <person name="Chen Z."/>
            <person name="Freedman E."/>
            <person name="Gellesch M."/>
            <person name="Goldberg J."/>
            <person name="Griggs A."/>
            <person name="Gujja S."/>
            <person name="Heilman E.R."/>
            <person name="Heiman D."/>
            <person name="Hepburn T."/>
            <person name="Howarth C."/>
            <person name="Jen D."/>
            <person name="Larson L."/>
            <person name="Mehta T."/>
            <person name="Neiman D."/>
            <person name="Pearson M."/>
            <person name="Roberts A."/>
            <person name="Saif S."/>
            <person name="Shea T."/>
            <person name="Shenoy N."/>
            <person name="Sisk P."/>
            <person name="Stolte C."/>
            <person name="Sykes S."/>
            <person name="Walk T."/>
            <person name="White J."/>
            <person name="Yandava C."/>
            <person name="Haas B."/>
            <person name="Nusbaum C."/>
            <person name="Birren B."/>
        </authorList>
    </citation>
    <scope>NUCLEOTIDE SEQUENCE</scope>
    <source>
        <strain evidence="2">R3-111a-1</strain>
    </source>
</reference>
<dbReference type="AlphaFoldDB" id="J3PD65"/>
<gene>
    <name evidence="3" type="primary">20351892</name>
    <name evidence="2" type="ORF">GGTG_11434</name>
</gene>
<keyword evidence="4" id="KW-1185">Reference proteome</keyword>
<reference evidence="3" key="5">
    <citation type="submission" date="2018-04" db="UniProtKB">
        <authorList>
            <consortium name="EnsemblFungi"/>
        </authorList>
    </citation>
    <scope>IDENTIFICATION</scope>
    <source>
        <strain evidence="3">R3-111a-1</strain>
    </source>
</reference>
<organism evidence="2">
    <name type="scientific">Gaeumannomyces tritici (strain R3-111a-1)</name>
    <name type="common">Wheat and barley take-all root rot fungus</name>
    <name type="synonym">Gaeumannomyces graminis var. tritici</name>
    <dbReference type="NCBI Taxonomy" id="644352"/>
    <lineage>
        <taxon>Eukaryota</taxon>
        <taxon>Fungi</taxon>
        <taxon>Dikarya</taxon>
        <taxon>Ascomycota</taxon>
        <taxon>Pezizomycotina</taxon>
        <taxon>Sordariomycetes</taxon>
        <taxon>Sordariomycetidae</taxon>
        <taxon>Magnaporthales</taxon>
        <taxon>Magnaporthaceae</taxon>
        <taxon>Gaeumannomyces</taxon>
    </lineage>
</organism>
<dbReference type="VEuPathDB" id="FungiDB:GGTG_11434"/>
<evidence type="ECO:0000313" key="3">
    <source>
        <dbReference type="EnsemblFungi" id="EJT70410"/>
    </source>
</evidence>
<feature type="compositionally biased region" description="Pro residues" evidence="1">
    <location>
        <begin position="192"/>
        <end position="210"/>
    </location>
</feature>